<protein>
    <submittedName>
        <fullName evidence="1">Uncharacterized protein</fullName>
    </submittedName>
</protein>
<gene>
    <name evidence="1" type="ORF">EV186_10638</name>
</gene>
<dbReference type="RefSeq" id="WP_208115850.1">
    <property type="nucleotide sequence ID" value="NZ_SNXZ01000006.1"/>
</dbReference>
<evidence type="ECO:0000313" key="1">
    <source>
        <dbReference type="EMBL" id="TDP93644.1"/>
    </source>
</evidence>
<accession>A0A4R6S358</accession>
<comment type="caution">
    <text evidence="1">The sequence shown here is derived from an EMBL/GenBank/DDBJ whole genome shotgun (WGS) entry which is preliminary data.</text>
</comment>
<organism evidence="1 2">
    <name type="scientific">Labedaea rhizosphaerae</name>
    <dbReference type="NCBI Taxonomy" id="598644"/>
    <lineage>
        <taxon>Bacteria</taxon>
        <taxon>Bacillati</taxon>
        <taxon>Actinomycetota</taxon>
        <taxon>Actinomycetes</taxon>
        <taxon>Pseudonocardiales</taxon>
        <taxon>Pseudonocardiaceae</taxon>
        <taxon>Labedaea</taxon>
    </lineage>
</organism>
<dbReference type="EMBL" id="SNXZ01000006">
    <property type="protein sequence ID" value="TDP93644.1"/>
    <property type="molecule type" value="Genomic_DNA"/>
</dbReference>
<evidence type="ECO:0000313" key="2">
    <source>
        <dbReference type="Proteomes" id="UP000295444"/>
    </source>
</evidence>
<sequence length="228" mass="25577">MASKLLHGNPAAAGIRLELPRAGKPVFRGPHGPVPYVARWSAEEVQDAPVVETRQGIAYADESSVDRDENGLLWSRVSSRPGVGEPLYRQMHPLRQRRAMRRLLCQICAGPADRNEHGTLWLIQDQRHEWPGWPERAQNTHPPLCLRCARIAVKACPWLKRGYVAVRARSFVSGASGGLFRTGWPRPRPVLADARTLQFGDPRLRWTQADQLVRELVGCTYVDEILAG</sequence>
<keyword evidence="2" id="KW-1185">Reference proteome</keyword>
<dbReference type="Proteomes" id="UP000295444">
    <property type="component" value="Unassembled WGS sequence"/>
</dbReference>
<proteinExistence type="predicted"/>
<dbReference type="AlphaFoldDB" id="A0A4R6S358"/>
<reference evidence="1 2" key="1">
    <citation type="submission" date="2019-03" db="EMBL/GenBank/DDBJ databases">
        <title>Genomic Encyclopedia of Type Strains, Phase IV (KMG-IV): sequencing the most valuable type-strain genomes for metagenomic binning, comparative biology and taxonomic classification.</title>
        <authorList>
            <person name="Goeker M."/>
        </authorList>
    </citation>
    <scope>NUCLEOTIDE SEQUENCE [LARGE SCALE GENOMIC DNA]</scope>
    <source>
        <strain evidence="1 2">DSM 45361</strain>
    </source>
</reference>
<name>A0A4R6S358_LABRH</name>